<keyword evidence="1" id="KW-1133">Transmembrane helix</keyword>
<reference evidence="4" key="1">
    <citation type="submission" date="2014-09" db="EMBL/GenBank/DDBJ databases">
        <authorList>
            <person name="Mudge J."/>
            <person name="Ramaraj T."/>
            <person name="Lindquist I.E."/>
            <person name="Bharti A.K."/>
            <person name="Sundararajan A."/>
            <person name="Cameron C.T."/>
            <person name="Woodward J.E."/>
            <person name="May G.D."/>
            <person name="Brubaker C."/>
            <person name="Broadhvest J."/>
            <person name="Wilkins T.A."/>
        </authorList>
    </citation>
    <scope>NUCLEOTIDE SEQUENCE</scope>
    <source>
        <strain evidence="4">cv. AKA8401</strain>
    </source>
</reference>
<dbReference type="PROSITE" id="PS51846">
    <property type="entry name" value="CNNM"/>
    <property type="match status" value="1"/>
</dbReference>
<keyword evidence="1" id="KW-0472">Membrane</keyword>
<accession>A0A0B0NTF1</accession>
<dbReference type="Proteomes" id="UP000032142">
    <property type="component" value="Unassembled WGS sequence"/>
</dbReference>
<protein>
    <submittedName>
        <fullName evidence="3">DUF21 domain-containing, chloroplastic-like protein</fullName>
    </submittedName>
</protein>
<feature type="domain" description="CNNM transmembrane" evidence="2">
    <location>
        <begin position="2"/>
        <end position="33"/>
    </location>
</feature>
<proteinExistence type="predicted"/>
<evidence type="ECO:0000259" key="2">
    <source>
        <dbReference type="PROSITE" id="PS51846"/>
    </source>
</evidence>
<dbReference type="GO" id="GO:0016020">
    <property type="term" value="C:membrane"/>
    <property type="evidence" value="ECO:0007669"/>
    <property type="project" value="UniProtKB-UniRule"/>
</dbReference>
<gene>
    <name evidence="3" type="ORF">F383_19410</name>
</gene>
<dbReference type="InterPro" id="IPR002550">
    <property type="entry name" value="CNNM"/>
</dbReference>
<keyword evidence="4" id="KW-1185">Reference proteome</keyword>
<evidence type="ECO:0000256" key="1">
    <source>
        <dbReference type="PROSITE-ProRule" id="PRU01193"/>
    </source>
</evidence>
<sequence>MILKVFKEQGLVLTALLGLSAFFSMAETAITTL</sequence>
<organism evidence="3 4">
    <name type="scientific">Gossypium arboreum</name>
    <name type="common">Tree cotton</name>
    <name type="synonym">Gossypium nanking</name>
    <dbReference type="NCBI Taxonomy" id="29729"/>
    <lineage>
        <taxon>Eukaryota</taxon>
        <taxon>Viridiplantae</taxon>
        <taxon>Streptophyta</taxon>
        <taxon>Embryophyta</taxon>
        <taxon>Tracheophyta</taxon>
        <taxon>Spermatophyta</taxon>
        <taxon>Magnoliopsida</taxon>
        <taxon>eudicotyledons</taxon>
        <taxon>Gunneridae</taxon>
        <taxon>Pentapetalae</taxon>
        <taxon>rosids</taxon>
        <taxon>malvids</taxon>
        <taxon>Malvales</taxon>
        <taxon>Malvaceae</taxon>
        <taxon>Malvoideae</taxon>
        <taxon>Gossypium</taxon>
    </lineage>
</organism>
<evidence type="ECO:0000313" key="3">
    <source>
        <dbReference type="EMBL" id="KHG14341.1"/>
    </source>
</evidence>
<dbReference type="EMBL" id="KN401352">
    <property type="protein sequence ID" value="KHG14341.1"/>
    <property type="molecule type" value="Genomic_DNA"/>
</dbReference>
<keyword evidence="1" id="KW-0812">Transmembrane</keyword>
<dbReference type="AlphaFoldDB" id="A0A0B0NTF1"/>
<name>A0A0B0NTF1_GOSAR</name>
<evidence type="ECO:0000313" key="4">
    <source>
        <dbReference type="Proteomes" id="UP000032142"/>
    </source>
</evidence>